<keyword evidence="4" id="KW-1185">Reference proteome</keyword>
<protein>
    <submittedName>
        <fullName evidence="3">Uncharacterized protein</fullName>
    </submittedName>
</protein>
<keyword evidence="2" id="KW-0732">Signal</keyword>
<gene>
    <name evidence="3" type="ORF">AAL_03325</name>
</gene>
<dbReference type="OrthoDB" id="5085439at2759"/>
<evidence type="ECO:0000313" key="3">
    <source>
        <dbReference type="EMBL" id="KZZ97361.1"/>
    </source>
</evidence>
<dbReference type="AlphaFoldDB" id="A0A168D518"/>
<feature type="chain" id="PRO_5007896184" evidence="2">
    <location>
        <begin position="21"/>
        <end position="374"/>
    </location>
</feature>
<reference evidence="3 4" key="1">
    <citation type="journal article" date="2016" name="Genome Biol. Evol.">
        <title>Divergent and convergent evolution of fungal pathogenicity.</title>
        <authorList>
            <person name="Shang Y."/>
            <person name="Xiao G."/>
            <person name="Zheng P."/>
            <person name="Cen K."/>
            <person name="Zhan S."/>
            <person name="Wang C."/>
        </authorList>
    </citation>
    <scope>NUCLEOTIDE SEQUENCE [LARGE SCALE GENOMIC DNA]</scope>
    <source>
        <strain evidence="3 4">RCEF 2490</strain>
    </source>
</reference>
<organism evidence="3 4">
    <name type="scientific">Moelleriella libera RCEF 2490</name>
    <dbReference type="NCBI Taxonomy" id="1081109"/>
    <lineage>
        <taxon>Eukaryota</taxon>
        <taxon>Fungi</taxon>
        <taxon>Dikarya</taxon>
        <taxon>Ascomycota</taxon>
        <taxon>Pezizomycotina</taxon>
        <taxon>Sordariomycetes</taxon>
        <taxon>Hypocreomycetidae</taxon>
        <taxon>Hypocreales</taxon>
        <taxon>Clavicipitaceae</taxon>
        <taxon>Moelleriella</taxon>
    </lineage>
</organism>
<feature type="signal peptide" evidence="2">
    <location>
        <begin position="1"/>
        <end position="20"/>
    </location>
</feature>
<sequence length="374" mass="38795">MYRLLPWAALAIASTSRASSERFPPRQNSNECCPCPAPGQETKARETVTVTQPHTIYLSQAHDPQPTVTVERTVTATPQTVFVTQPSNSPPQANQVVVTVSPQPVPVPAQQPEPQTVTVINGSIQPPSQQQQPQTVTVGPGSTPQSQAPVVLEAGPTTVTVAANPPTKLASVVTITQGLPSSEAPSLPSVITVTQGQPSAPTASIVGISVNSEPPAPGAAQAVNPQTIIISEEPASPTAQQATVTVAPQIQAVTPSADHYSTLTKTVAGGGGDNIEIFIINIYTGQTSCRKKHSGKPCHSREPQYQPSAASASSYFPCPVVNASTSLATVYNTVLVTLPPGNGTYSTALPAAASQAGMTAMGKMPRAPIEMRKW</sequence>
<feature type="region of interest" description="Disordered" evidence="1">
    <location>
        <begin position="122"/>
        <end position="146"/>
    </location>
</feature>
<dbReference type="EMBL" id="AZGY01000006">
    <property type="protein sequence ID" value="KZZ97361.1"/>
    <property type="molecule type" value="Genomic_DNA"/>
</dbReference>
<accession>A0A168D518</accession>
<feature type="compositionally biased region" description="Low complexity" evidence="1">
    <location>
        <begin position="122"/>
        <end position="134"/>
    </location>
</feature>
<feature type="compositionally biased region" description="Polar residues" evidence="1">
    <location>
        <begin position="135"/>
        <end position="146"/>
    </location>
</feature>
<name>A0A168D518_9HYPO</name>
<comment type="caution">
    <text evidence="3">The sequence shown here is derived from an EMBL/GenBank/DDBJ whole genome shotgun (WGS) entry which is preliminary data.</text>
</comment>
<evidence type="ECO:0000256" key="2">
    <source>
        <dbReference type="SAM" id="SignalP"/>
    </source>
</evidence>
<dbReference type="Proteomes" id="UP000078544">
    <property type="component" value="Unassembled WGS sequence"/>
</dbReference>
<evidence type="ECO:0000256" key="1">
    <source>
        <dbReference type="SAM" id="MobiDB-lite"/>
    </source>
</evidence>
<proteinExistence type="predicted"/>
<evidence type="ECO:0000313" key="4">
    <source>
        <dbReference type="Proteomes" id="UP000078544"/>
    </source>
</evidence>